<organism evidence="1 2">
    <name type="scientific">Rhabditophanes sp. KR3021</name>
    <dbReference type="NCBI Taxonomy" id="114890"/>
    <lineage>
        <taxon>Eukaryota</taxon>
        <taxon>Metazoa</taxon>
        <taxon>Ecdysozoa</taxon>
        <taxon>Nematoda</taxon>
        <taxon>Chromadorea</taxon>
        <taxon>Rhabditida</taxon>
        <taxon>Tylenchina</taxon>
        <taxon>Panagrolaimomorpha</taxon>
        <taxon>Strongyloidoidea</taxon>
        <taxon>Alloionematidae</taxon>
        <taxon>Rhabditophanes</taxon>
    </lineage>
</organism>
<evidence type="ECO:0000313" key="1">
    <source>
        <dbReference type="Proteomes" id="UP000095286"/>
    </source>
</evidence>
<reference evidence="2" key="1">
    <citation type="submission" date="2016-11" db="UniProtKB">
        <authorList>
            <consortium name="WormBaseParasite"/>
        </authorList>
    </citation>
    <scope>IDENTIFICATION</scope>
    <source>
        <strain evidence="2">KR3021</strain>
    </source>
</reference>
<dbReference type="WBParaSite" id="RSKR_0000443550.1">
    <property type="protein sequence ID" value="RSKR_0000443550.1"/>
    <property type="gene ID" value="RSKR_0000443550"/>
</dbReference>
<sequence>MLPQNNRESSCVDFNDEFNNMTWSTSSDEINNIYEQGYSLAPSNNEGSENIGYGSLLSKVEQNSVFINHLNDKIATLSKAVRDMQEQQHGRLLIKNHKSPGLRNTNWTITTKDRDLRLFSIDNDRMETIIEDNRLKMIKDSTAPPVDVRYFIETHFSSKVVGFQLRDVYKFGLSLIDTLLTAKQQCEIKLSKEGSFKRDSSRMSMNSEHVQLFRAIFLYAGVCSISLVERNRFLDCIYKTINGRSSQTTKLYCKRKFYFRDGVEPFFANVSNDHICEYNNSEKKLSVRGRK</sequence>
<accession>A0AC35TUZ1</accession>
<dbReference type="Proteomes" id="UP000095286">
    <property type="component" value="Unplaced"/>
</dbReference>
<name>A0AC35TUZ1_9BILA</name>
<proteinExistence type="predicted"/>
<evidence type="ECO:0000313" key="2">
    <source>
        <dbReference type="WBParaSite" id="RSKR_0000443550.1"/>
    </source>
</evidence>
<protein>
    <submittedName>
        <fullName evidence="2">Uncharacterized protein</fullName>
    </submittedName>
</protein>